<dbReference type="CDD" id="cd07432">
    <property type="entry name" value="PHP_HisPPase"/>
    <property type="match status" value="1"/>
</dbReference>
<protein>
    <submittedName>
        <fullName evidence="1">Histidinol phosphatase</fullName>
    </submittedName>
</protein>
<keyword evidence="2" id="KW-1185">Reference proteome</keyword>
<dbReference type="Proteomes" id="UP001266357">
    <property type="component" value="Unassembled WGS sequence"/>
</dbReference>
<gene>
    <name evidence="1" type="ORF">RM573_01985</name>
</gene>
<proteinExistence type="predicted"/>
<dbReference type="RefSeq" id="WP_311576414.1">
    <property type="nucleotide sequence ID" value="NZ_JAVRIF010000001.1"/>
</dbReference>
<evidence type="ECO:0000313" key="1">
    <source>
        <dbReference type="EMBL" id="MDT0602354.1"/>
    </source>
</evidence>
<dbReference type="SUPFAM" id="SSF52540">
    <property type="entry name" value="P-loop containing nucleoside triphosphate hydrolases"/>
    <property type="match status" value="1"/>
</dbReference>
<accession>A0ABU2ZXD6</accession>
<dbReference type="Gene3D" id="3.40.50.300">
    <property type="entry name" value="P-loop containing nucleotide triphosphate hydrolases"/>
    <property type="match status" value="1"/>
</dbReference>
<name>A0ABU2ZXD6_9GAMM</name>
<evidence type="ECO:0000313" key="2">
    <source>
        <dbReference type="Proteomes" id="UP001266357"/>
    </source>
</evidence>
<comment type="caution">
    <text evidence="1">The sequence shown here is derived from an EMBL/GenBank/DDBJ whole genome shotgun (WGS) entry which is preliminary data.</text>
</comment>
<dbReference type="SUPFAM" id="SSF89550">
    <property type="entry name" value="PHP domain-like"/>
    <property type="match status" value="1"/>
</dbReference>
<dbReference type="EMBL" id="JAVRIF010000001">
    <property type="protein sequence ID" value="MDT0602354.1"/>
    <property type="molecule type" value="Genomic_DNA"/>
</dbReference>
<dbReference type="InterPro" id="IPR027417">
    <property type="entry name" value="P-loop_NTPase"/>
</dbReference>
<dbReference type="Gene3D" id="3.20.20.140">
    <property type="entry name" value="Metal-dependent hydrolases"/>
    <property type="match status" value="1"/>
</dbReference>
<dbReference type="InterPro" id="IPR016195">
    <property type="entry name" value="Pol/histidinol_Pase-like"/>
</dbReference>
<sequence>MKKIDLHLHTISTPSDSYFEFSIDALSKYVASAKLDCIAITNHNTFDKTQYLKICEHLGILVLPGIEVDLEGGHILVICDPSEIDEFTKKCELVNQDIPDAKTHIDFNRFVEIFGDLSNYILIPHIDKSPAINKQTLDKFGDFLDCGEVRSVKKFLYAMKQGAKLPPVLFSDLRAKDGLKQFPTRQTYVDLGELSFQSLKLTIRNRDKLFLSELEGNSFFAILDGRVQISTGLNVILGQRSSGKSHTLDSILEGALDEEVKYIKQFELLEKSESEDESKFEEKLRNGRRSYIEDYLKEFKSVVEEVEHIDLDYSDKLIGNYLESLKTFAFNKNRHDSYSSTSMFNEEKFKPTSTDSLTSLIKATQVLLDNVAYKEIVDKNIDRNNLVNLLSELVNEYRLLYKVNKEKIFVNGIVKDIQAQLNVQSATTPISEVDLYQSAIDRQKVRKFSKISDSLRQPADETIEYVQGFQVVARKGQYSGAGELRAVNRNVGSFTDAYKSYFNPYQFLQTLKENDSVDSSDYYRFFSRIKYEVLNNNGYKVSGGERSEFRLLQSIKDAYKYDILLIDEPESSFDNIFLLNKVNKLIKDLSKQMPVVVVTHNSTVGASIEPDYLLYTKKEVKNGEVEYDIYSGYPNDKHLKNPNGEIHPNHTIQLNCLEAGIEPYKDRGKSYEILKN</sequence>
<organism evidence="1 2">
    <name type="scientific">Thalassotalea castellviae</name>
    <dbReference type="NCBI Taxonomy" id="3075612"/>
    <lineage>
        <taxon>Bacteria</taxon>
        <taxon>Pseudomonadati</taxon>
        <taxon>Pseudomonadota</taxon>
        <taxon>Gammaproteobacteria</taxon>
        <taxon>Alteromonadales</taxon>
        <taxon>Colwelliaceae</taxon>
        <taxon>Thalassotalea</taxon>
    </lineage>
</organism>
<reference evidence="1 2" key="1">
    <citation type="submission" date="2023-09" db="EMBL/GenBank/DDBJ databases">
        <authorList>
            <person name="Rey-Velasco X."/>
        </authorList>
    </citation>
    <scope>NUCLEOTIDE SEQUENCE [LARGE SCALE GENOMIC DNA]</scope>
    <source>
        <strain evidence="1 2">W431</strain>
    </source>
</reference>